<dbReference type="AlphaFoldDB" id="N1MLR6"/>
<evidence type="ECO:0000313" key="4">
    <source>
        <dbReference type="Proteomes" id="UP000013201"/>
    </source>
</evidence>
<dbReference type="Pfam" id="PF04909">
    <property type="entry name" value="Amidohydro_2"/>
    <property type="match status" value="1"/>
</dbReference>
<name>N1MLR6_9SPHN</name>
<dbReference type="SUPFAM" id="SSF51556">
    <property type="entry name" value="Metallo-dependent hydrolases"/>
    <property type="match status" value="1"/>
</dbReference>
<keyword evidence="4" id="KW-1185">Reference proteome</keyword>
<evidence type="ECO:0000256" key="1">
    <source>
        <dbReference type="ARBA" id="ARBA00023239"/>
    </source>
</evidence>
<comment type="caution">
    <text evidence="3">The sequence shown here is derived from an EMBL/GenBank/DDBJ whole genome shotgun (WGS) entry which is preliminary data.</text>
</comment>
<reference evidence="4" key="2">
    <citation type="submission" date="2013-04" db="EMBL/GenBank/DDBJ databases">
        <title>Bisphenol A degrading Sphingobium sp. strain BiD32.</title>
        <authorList>
            <person name="Nielsen J.L."/>
            <person name="Zhou N.A."/>
            <person name="Kjeldal H."/>
        </authorList>
    </citation>
    <scope>NUCLEOTIDE SEQUENCE [LARGE SCALE GENOMIC DNA]</scope>
    <source>
        <strain evidence="4">BiD32</strain>
    </source>
</reference>
<reference evidence="3 4" key="1">
    <citation type="submission" date="2013-03" db="EMBL/GenBank/DDBJ databases">
        <authorList>
            <person name="Le V."/>
        </authorList>
    </citation>
    <scope>NUCLEOTIDE SEQUENCE [LARGE SCALE GENOMIC DNA]</scope>
    <source>
        <strain evidence="3 4">BiD32</strain>
    </source>
</reference>
<dbReference type="GO" id="GO:0005737">
    <property type="term" value="C:cytoplasm"/>
    <property type="evidence" value="ECO:0007669"/>
    <property type="project" value="TreeGrafter"/>
</dbReference>
<dbReference type="PANTHER" id="PTHR21240">
    <property type="entry name" value="2-AMINO-3-CARBOXYLMUCONATE-6-SEMIALDEHYDE DECARBOXYLASE"/>
    <property type="match status" value="1"/>
</dbReference>
<protein>
    <recommendedName>
        <fullName evidence="2">Amidohydrolase-related domain-containing protein</fullName>
    </recommendedName>
</protein>
<dbReference type="InterPro" id="IPR032466">
    <property type="entry name" value="Metal_Hydrolase"/>
</dbReference>
<evidence type="ECO:0000313" key="3">
    <source>
        <dbReference type="EMBL" id="CCW16418.1"/>
    </source>
</evidence>
<sequence>MADVKDANVKDGADEELAASARKYWSAEGYTEGGVIREVDYASQSGGLDPSLAGIKIVDTDTHITEAPDLFTSRAPAKYKSKVPYVKLDADGVERWYVGDRNFGSMGGNVIRADNNKLLGRLAFPKLEQAHPGGHLIKERLQAMDDMGVYAQIGFQNSGVTQAGSLMSLGDPDLALAIVQMYNDASAEYQQVSGNRIFNMGHLPFWDQKALETEARRCYDMGLKGFVLPDTPERVGVPSFLHDYWTPFLEMCEATGMPLNFHLNSAVDPNTLTWEGFGFEQTLSVVATMFSIGNAATLGNWMVSGRLDRHPKLKIGLIESGMGWLPFAIEALEHQFNEMLPTKKGLLNKRPWEYFRDHFWVTFWFEKVGPKLLLETIGVDKVMFETDFPHPTSLYPGVQAHLVDVLGGYDYAVKKKVLQDNATTMYNLPF</sequence>
<dbReference type="GO" id="GO:0016787">
    <property type="term" value="F:hydrolase activity"/>
    <property type="evidence" value="ECO:0007669"/>
    <property type="project" value="InterPro"/>
</dbReference>
<keyword evidence="1" id="KW-0456">Lyase</keyword>
<dbReference type="GO" id="GO:0016831">
    <property type="term" value="F:carboxy-lyase activity"/>
    <property type="evidence" value="ECO:0007669"/>
    <property type="project" value="InterPro"/>
</dbReference>
<evidence type="ECO:0000259" key="2">
    <source>
        <dbReference type="Pfam" id="PF04909"/>
    </source>
</evidence>
<accession>N1MLR6</accession>
<organism evidence="3 4">
    <name type="scientific">Sphingobium indicum BiD32</name>
    <dbReference type="NCBI Taxonomy" id="1301087"/>
    <lineage>
        <taxon>Bacteria</taxon>
        <taxon>Pseudomonadati</taxon>
        <taxon>Pseudomonadota</taxon>
        <taxon>Alphaproteobacteria</taxon>
        <taxon>Sphingomonadales</taxon>
        <taxon>Sphingomonadaceae</taxon>
        <taxon>Sphingobium</taxon>
    </lineage>
</organism>
<gene>
    <name evidence="3" type="ORF">EBBID32_7540</name>
</gene>
<dbReference type="GO" id="GO:0019748">
    <property type="term" value="P:secondary metabolic process"/>
    <property type="evidence" value="ECO:0007669"/>
    <property type="project" value="TreeGrafter"/>
</dbReference>
<dbReference type="RefSeq" id="WP_006950897.1">
    <property type="nucleotide sequence ID" value="NZ_CAVK010000039.1"/>
</dbReference>
<dbReference type="OrthoDB" id="9799024at2"/>
<dbReference type="Proteomes" id="UP000013201">
    <property type="component" value="Unassembled WGS sequence"/>
</dbReference>
<dbReference type="InterPro" id="IPR006680">
    <property type="entry name" value="Amidohydro-rel"/>
</dbReference>
<proteinExistence type="predicted"/>
<feature type="domain" description="Amidohydrolase-related" evidence="2">
    <location>
        <begin position="129"/>
        <end position="428"/>
    </location>
</feature>
<dbReference type="EMBL" id="CAVK010000039">
    <property type="protein sequence ID" value="CCW16418.1"/>
    <property type="molecule type" value="Genomic_DNA"/>
</dbReference>
<dbReference type="Gene3D" id="3.20.20.140">
    <property type="entry name" value="Metal-dependent hydrolases"/>
    <property type="match status" value="1"/>
</dbReference>
<dbReference type="PANTHER" id="PTHR21240:SF28">
    <property type="entry name" value="ISO-OROTATE DECARBOXYLASE (EUROFUNG)"/>
    <property type="match status" value="1"/>
</dbReference>
<dbReference type="InterPro" id="IPR032465">
    <property type="entry name" value="ACMSD"/>
</dbReference>